<dbReference type="PANTHER" id="PTHR20930:SF0">
    <property type="entry name" value="PROTEIN ILRUN"/>
    <property type="match status" value="1"/>
</dbReference>
<protein>
    <submittedName>
        <fullName evidence="5">Uncharacterized protein C6orf106 homolog</fullName>
    </submittedName>
</protein>
<dbReference type="CDD" id="cd14947">
    <property type="entry name" value="NBR1_like"/>
    <property type="match status" value="1"/>
</dbReference>
<name>A0A1S3DGL0_DIACI</name>
<gene>
    <name evidence="5" type="primary">LOC103518261</name>
</gene>
<organism evidence="4 5">
    <name type="scientific">Diaphorina citri</name>
    <name type="common">Asian citrus psyllid</name>
    <dbReference type="NCBI Taxonomy" id="121845"/>
    <lineage>
        <taxon>Eukaryota</taxon>
        <taxon>Metazoa</taxon>
        <taxon>Ecdysozoa</taxon>
        <taxon>Arthropoda</taxon>
        <taxon>Hexapoda</taxon>
        <taxon>Insecta</taxon>
        <taxon>Pterygota</taxon>
        <taxon>Neoptera</taxon>
        <taxon>Paraneoptera</taxon>
        <taxon>Hemiptera</taxon>
        <taxon>Sternorrhyncha</taxon>
        <taxon>Psylloidea</taxon>
        <taxon>Psyllidae</taxon>
        <taxon>Diaphorininae</taxon>
        <taxon>Diaphorina</taxon>
    </lineage>
</organism>
<dbReference type="PaxDb" id="121845-A0A1S3DGL0"/>
<dbReference type="AlphaFoldDB" id="A0A1S3DGL0"/>
<dbReference type="GeneID" id="103518261"/>
<accession>A0A1S3DGL0</accession>
<feature type="chain" id="PRO_5010376823" evidence="2">
    <location>
        <begin position="22"/>
        <end position="179"/>
    </location>
</feature>
<dbReference type="RefSeq" id="XP_008481542.1">
    <property type="nucleotide sequence ID" value="XM_008483320.2"/>
</dbReference>
<feature type="domain" description="Nbr1 FW" evidence="3">
    <location>
        <begin position="26"/>
        <end position="112"/>
    </location>
</feature>
<dbReference type="InterPro" id="IPR032350">
    <property type="entry name" value="Nbr1_FW"/>
</dbReference>
<proteinExistence type="predicted"/>
<dbReference type="Pfam" id="PF16158">
    <property type="entry name" value="N_BRCA1_IG"/>
    <property type="match status" value="1"/>
</dbReference>
<feature type="compositionally biased region" description="Polar residues" evidence="1">
    <location>
        <begin position="130"/>
        <end position="148"/>
    </location>
</feature>
<keyword evidence="2" id="KW-0732">Signal</keyword>
<keyword evidence="4" id="KW-1185">Reference proteome</keyword>
<dbReference type="Proteomes" id="UP000079169">
    <property type="component" value="Unplaced"/>
</dbReference>
<sequence length="179" mass="19697">MHSPLPLKWLIVQLITQMIWFLDKPSEFTKVWTLRNNGIETWPTGCALKFNGGDLMANTRCVDVKSIAPNTCCQCAVEFVTPSLPGTYKCAWRLITPYGAFFGDVLWVIINVTEDEESRALAEQLSRSLQPLGTHPDSAQPSNPFLSTPAQQFGPAQPPAPQNSPCTGPNSGDDEDMCL</sequence>
<dbReference type="STRING" id="121845.A0A1S3DGL0"/>
<reference evidence="5" key="1">
    <citation type="submission" date="2025-08" db="UniProtKB">
        <authorList>
            <consortium name="RefSeq"/>
        </authorList>
    </citation>
    <scope>IDENTIFICATION</scope>
</reference>
<evidence type="ECO:0000313" key="4">
    <source>
        <dbReference type="Proteomes" id="UP000079169"/>
    </source>
</evidence>
<feature type="region of interest" description="Disordered" evidence="1">
    <location>
        <begin position="130"/>
        <end position="179"/>
    </location>
</feature>
<evidence type="ECO:0000256" key="1">
    <source>
        <dbReference type="SAM" id="MobiDB-lite"/>
    </source>
</evidence>
<feature type="signal peptide" evidence="2">
    <location>
        <begin position="1"/>
        <end position="21"/>
    </location>
</feature>
<evidence type="ECO:0000313" key="5">
    <source>
        <dbReference type="RefSeq" id="XP_008481542.1"/>
    </source>
</evidence>
<dbReference type="Gene3D" id="2.60.40.10">
    <property type="entry name" value="Immunoglobulins"/>
    <property type="match status" value="1"/>
</dbReference>
<evidence type="ECO:0000256" key="2">
    <source>
        <dbReference type="SAM" id="SignalP"/>
    </source>
</evidence>
<dbReference type="InterPro" id="IPR013783">
    <property type="entry name" value="Ig-like_fold"/>
</dbReference>
<dbReference type="KEGG" id="dci:103518261"/>
<evidence type="ECO:0000259" key="3">
    <source>
        <dbReference type="Pfam" id="PF16158"/>
    </source>
</evidence>
<dbReference type="PANTHER" id="PTHR20930">
    <property type="entry name" value="OVARIAN CARCINOMA ANTIGEN CA125-RELATED"/>
    <property type="match status" value="1"/>
</dbReference>